<evidence type="ECO:0000256" key="6">
    <source>
        <dbReference type="PROSITE-ProRule" id="PRU00042"/>
    </source>
</evidence>
<protein>
    <recommendedName>
        <fullName evidence="8">C2H2-type domain-containing protein</fullName>
    </recommendedName>
</protein>
<keyword evidence="5" id="KW-0539">Nucleus</keyword>
<feature type="domain" description="C2H2-type" evidence="8">
    <location>
        <begin position="21"/>
        <end position="48"/>
    </location>
</feature>
<dbReference type="PANTHER" id="PTHR47287">
    <property type="entry name" value="C2H2 AND C2HC ZINC FINGERS SUPERFAMILY PROTEIN"/>
    <property type="match status" value="1"/>
</dbReference>
<feature type="region of interest" description="Disordered" evidence="7">
    <location>
        <begin position="143"/>
        <end position="165"/>
    </location>
</feature>
<reference evidence="10" key="1">
    <citation type="journal article" date="2016" name="Nat. Biotechnol.">
        <title>Sequencing wild and cultivated cassava and related species reveals extensive interspecific hybridization and genetic diversity.</title>
        <authorList>
            <person name="Bredeson J.V."/>
            <person name="Lyons J.B."/>
            <person name="Prochnik S.E."/>
            <person name="Wu G.A."/>
            <person name="Ha C.M."/>
            <person name="Edsinger-Gonzales E."/>
            <person name="Grimwood J."/>
            <person name="Schmutz J."/>
            <person name="Rabbi I.Y."/>
            <person name="Egesi C."/>
            <person name="Nauluvula P."/>
            <person name="Lebot V."/>
            <person name="Ndunguru J."/>
            <person name="Mkamilo G."/>
            <person name="Bart R.S."/>
            <person name="Setter T.L."/>
            <person name="Gleadow R.M."/>
            <person name="Kulakow P."/>
            <person name="Ferguson M.E."/>
            <person name="Rounsley S."/>
            <person name="Rokhsar D.S."/>
        </authorList>
    </citation>
    <scope>NUCLEOTIDE SEQUENCE [LARGE SCALE GENOMIC DNA]</scope>
    <source>
        <strain evidence="10">cv. AM560-2</strain>
    </source>
</reference>
<evidence type="ECO:0000256" key="4">
    <source>
        <dbReference type="ARBA" id="ARBA00022833"/>
    </source>
</evidence>
<feature type="region of interest" description="Disordered" evidence="7">
    <location>
        <begin position="58"/>
        <end position="104"/>
    </location>
</feature>
<dbReference type="SUPFAM" id="SSF57667">
    <property type="entry name" value="beta-beta-alpha zinc fingers"/>
    <property type="match status" value="1"/>
</dbReference>
<dbReference type="InterPro" id="IPR013087">
    <property type="entry name" value="Znf_C2H2_type"/>
</dbReference>
<keyword evidence="2" id="KW-0479">Metal-binding</keyword>
<keyword evidence="4" id="KW-0862">Zinc</keyword>
<evidence type="ECO:0000259" key="8">
    <source>
        <dbReference type="PROSITE" id="PS50157"/>
    </source>
</evidence>
<dbReference type="GO" id="GO:0005634">
    <property type="term" value="C:nucleus"/>
    <property type="evidence" value="ECO:0007669"/>
    <property type="project" value="UniProtKB-SubCell"/>
</dbReference>
<sequence>MDGDSSSEETTATSGPSTRNFVCTICFKVFPSGQALGGHQNAHLQERSFRKTTPNILGAVLNHPLPDDDDQPLPRSNSGNRTLIQQPGLIAPEDGSKTPKRANVGHPIVGRANNGSSSLHVHHPYVRLADEEARRRRLTKNLLGERKPKQVKKGEKSSETSIGDSGVDIELSLKRKEYVDLELKLGF</sequence>
<comment type="caution">
    <text evidence="9">The sequence shown here is derived from an EMBL/GenBank/DDBJ whole genome shotgun (WGS) entry which is preliminary data.</text>
</comment>
<dbReference type="PROSITE" id="PS00028">
    <property type="entry name" value="ZINC_FINGER_C2H2_1"/>
    <property type="match status" value="1"/>
</dbReference>
<dbReference type="EMBL" id="CM004395">
    <property type="protein sequence ID" value="OAY40642.1"/>
    <property type="molecule type" value="Genomic_DNA"/>
</dbReference>
<dbReference type="OrthoDB" id="848935at2759"/>
<dbReference type="InterPro" id="IPR044246">
    <property type="entry name" value="ZFP3-like"/>
</dbReference>
<dbReference type="AlphaFoldDB" id="A0A2C9V7Q2"/>
<comment type="subcellular location">
    <subcellularLocation>
        <location evidence="1">Nucleus</location>
    </subcellularLocation>
</comment>
<dbReference type="InterPro" id="IPR036236">
    <property type="entry name" value="Znf_C2H2_sf"/>
</dbReference>
<evidence type="ECO:0000313" key="10">
    <source>
        <dbReference type="Proteomes" id="UP000091857"/>
    </source>
</evidence>
<dbReference type="STRING" id="3983.A0A2C9V7Q2"/>
<keyword evidence="3 6" id="KW-0863">Zinc-finger</keyword>
<organism evidence="9 10">
    <name type="scientific">Manihot esculenta</name>
    <name type="common">Cassava</name>
    <name type="synonym">Jatropha manihot</name>
    <dbReference type="NCBI Taxonomy" id="3983"/>
    <lineage>
        <taxon>Eukaryota</taxon>
        <taxon>Viridiplantae</taxon>
        <taxon>Streptophyta</taxon>
        <taxon>Embryophyta</taxon>
        <taxon>Tracheophyta</taxon>
        <taxon>Spermatophyta</taxon>
        <taxon>Magnoliopsida</taxon>
        <taxon>eudicotyledons</taxon>
        <taxon>Gunneridae</taxon>
        <taxon>Pentapetalae</taxon>
        <taxon>rosids</taxon>
        <taxon>fabids</taxon>
        <taxon>Malpighiales</taxon>
        <taxon>Euphorbiaceae</taxon>
        <taxon>Crotonoideae</taxon>
        <taxon>Manihoteae</taxon>
        <taxon>Manihot</taxon>
    </lineage>
</organism>
<evidence type="ECO:0000256" key="5">
    <source>
        <dbReference type="ARBA" id="ARBA00023242"/>
    </source>
</evidence>
<name>A0A2C9V7Q2_MANES</name>
<accession>A0A2C9V7Q2</accession>
<dbReference type="PANTHER" id="PTHR47287:SF15">
    <property type="entry name" value="ZINC FINGER PROTEIN 3-LIKE"/>
    <property type="match status" value="1"/>
</dbReference>
<keyword evidence="10" id="KW-1185">Reference proteome</keyword>
<evidence type="ECO:0000256" key="7">
    <source>
        <dbReference type="SAM" id="MobiDB-lite"/>
    </source>
</evidence>
<feature type="compositionally biased region" description="Polar residues" evidence="7">
    <location>
        <begin position="75"/>
        <end position="85"/>
    </location>
</feature>
<dbReference type="PROSITE" id="PS50157">
    <property type="entry name" value="ZINC_FINGER_C2H2_2"/>
    <property type="match status" value="1"/>
</dbReference>
<evidence type="ECO:0000256" key="2">
    <source>
        <dbReference type="ARBA" id="ARBA00022723"/>
    </source>
</evidence>
<gene>
    <name evidence="9" type="ORF">MANES_09G038001v8</name>
</gene>
<dbReference type="Proteomes" id="UP000091857">
    <property type="component" value="Chromosome 9"/>
</dbReference>
<evidence type="ECO:0000313" key="9">
    <source>
        <dbReference type="EMBL" id="OAY40642.1"/>
    </source>
</evidence>
<feature type="compositionally biased region" description="Basic and acidic residues" evidence="7">
    <location>
        <begin position="143"/>
        <end position="158"/>
    </location>
</feature>
<evidence type="ECO:0000256" key="1">
    <source>
        <dbReference type="ARBA" id="ARBA00004123"/>
    </source>
</evidence>
<dbReference type="GO" id="GO:0009788">
    <property type="term" value="P:negative regulation of abscisic acid-activated signaling pathway"/>
    <property type="evidence" value="ECO:0007669"/>
    <property type="project" value="InterPro"/>
</dbReference>
<dbReference type="Gramene" id="Manes.09G038001.1.v8.1">
    <property type="protein sequence ID" value="Manes.09G038001.1.v8.1.CDS.1"/>
    <property type="gene ID" value="Manes.09G038001.v8.1"/>
</dbReference>
<evidence type="ECO:0000256" key="3">
    <source>
        <dbReference type="ARBA" id="ARBA00022771"/>
    </source>
</evidence>
<proteinExistence type="predicted"/>
<dbReference type="GO" id="GO:0008270">
    <property type="term" value="F:zinc ion binding"/>
    <property type="evidence" value="ECO:0007669"/>
    <property type="project" value="UniProtKB-KW"/>
</dbReference>
<dbReference type="Pfam" id="PF13912">
    <property type="entry name" value="zf-C2H2_6"/>
    <property type="match status" value="1"/>
</dbReference>